<name>A0ABP4Y0Q5_9MICO</name>
<dbReference type="Proteomes" id="UP001499938">
    <property type="component" value="Unassembled WGS sequence"/>
</dbReference>
<comment type="similarity">
    <text evidence="2">Belongs to the glycosyl hydrolase 20 family.</text>
</comment>
<protein>
    <recommendedName>
        <fullName evidence="3">beta-N-acetylhexosaminidase</fullName>
        <ecNumber evidence="3">3.2.1.52</ecNumber>
    </recommendedName>
</protein>
<dbReference type="PANTHER" id="PTHR22600:SF57">
    <property type="entry name" value="BETA-N-ACETYLHEXOSAMINIDASE"/>
    <property type="match status" value="1"/>
</dbReference>
<comment type="caution">
    <text evidence="6">The sequence shown here is derived from an EMBL/GenBank/DDBJ whole genome shotgun (WGS) entry which is preliminary data.</text>
</comment>
<evidence type="ECO:0000259" key="5">
    <source>
        <dbReference type="Pfam" id="PF00728"/>
    </source>
</evidence>
<dbReference type="SUPFAM" id="SSF51445">
    <property type="entry name" value="(Trans)glycosidases"/>
    <property type="match status" value="1"/>
</dbReference>
<dbReference type="InterPro" id="IPR015883">
    <property type="entry name" value="Glyco_hydro_20_cat"/>
</dbReference>
<dbReference type="Gene3D" id="3.20.20.80">
    <property type="entry name" value="Glycosidases"/>
    <property type="match status" value="1"/>
</dbReference>
<feature type="domain" description="Glycoside hydrolase family 20 catalytic" evidence="5">
    <location>
        <begin position="2"/>
        <end position="159"/>
    </location>
</feature>
<dbReference type="PRINTS" id="PR00738">
    <property type="entry name" value="GLHYDRLASE20"/>
</dbReference>
<evidence type="ECO:0000256" key="1">
    <source>
        <dbReference type="ARBA" id="ARBA00001231"/>
    </source>
</evidence>
<proteinExistence type="inferred from homology"/>
<evidence type="ECO:0000313" key="7">
    <source>
        <dbReference type="Proteomes" id="UP001499938"/>
    </source>
</evidence>
<dbReference type="EMBL" id="BAAAPO010000033">
    <property type="protein sequence ID" value="GAA1796267.1"/>
    <property type="molecule type" value="Genomic_DNA"/>
</dbReference>
<gene>
    <name evidence="6" type="ORF">GCM10009811_20640</name>
</gene>
<keyword evidence="4" id="KW-0378">Hydrolase</keyword>
<dbReference type="InterPro" id="IPR025705">
    <property type="entry name" value="Beta_hexosaminidase_sua/sub"/>
</dbReference>
<comment type="catalytic activity">
    <reaction evidence="1">
        <text>Hydrolysis of terminal non-reducing N-acetyl-D-hexosamine residues in N-acetyl-beta-D-hexosaminides.</text>
        <dbReference type="EC" id="3.2.1.52"/>
    </reaction>
</comment>
<dbReference type="EC" id="3.2.1.52" evidence="3"/>
<dbReference type="Pfam" id="PF00728">
    <property type="entry name" value="Glyco_hydro_20"/>
    <property type="match status" value="1"/>
</dbReference>
<keyword evidence="7" id="KW-1185">Reference proteome</keyword>
<evidence type="ECO:0000256" key="3">
    <source>
        <dbReference type="ARBA" id="ARBA00012663"/>
    </source>
</evidence>
<evidence type="ECO:0000256" key="2">
    <source>
        <dbReference type="ARBA" id="ARBA00006285"/>
    </source>
</evidence>
<evidence type="ECO:0000313" key="6">
    <source>
        <dbReference type="EMBL" id="GAA1796267.1"/>
    </source>
</evidence>
<reference evidence="7" key="1">
    <citation type="journal article" date="2019" name="Int. J. Syst. Evol. Microbiol.">
        <title>The Global Catalogue of Microorganisms (GCM) 10K type strain sequencing project: providing services to taxonomists for standard genome sequencing and annotation.</title>
        <authorList>
            <consortium name="The Broad Institute Genomics Platform"/>
            <consortium name="The Broad Institute Genome Sequencing Center for Infectious Disease"/>
            <person name="Wu L."/>
            <person name="Ma J."/>
        </authorList>
    </citation>
    <scope>NUCLEOTIDE SEQUENCE [LARGE SCALE GENOMIC DNA]</scope>
    <source>
        <strain evidence="7">JCM 15592</strain>
    </source>
</reference>
<organism evidence="6 7">
    <name type="scientific">Nostocoides veronense</name>
    <dbReference type="NCBI Taxonomy" id="330836"/>
    <lineage>
        <taxon>Bacteria</taxon>
        <taxon>Bacillati</taxon>
        <taxon>Actinomycetota</taxon>
        <taxon>Actinomycetes</taxon>
        <taxon>Micrococcales</taxon>
        <taxon>Intrasporangiaceae</taxon>
        <taxon>Nostocoides</taxon>
    </lineage>
</organism>
<dbReference type="InterPro" id="IPR017853">
    <property type="entry name" value="GH"/>
</dbReference>
<dbReference type="PANTHER" id="PTHR22600">
    <property type="entry name" value="BETA-HEXOSAMINIDASE"/>
    <property type="match status" value="1"/>
</dbReference>
<evidence type="ECO:0000256" key="4">
    <source>
        <dbReference type="ARBA" id="ARBA00022801"/>
    </source>
</evidence>
<accession>A0ABP4Y0Q5</accession>
<sequence>MDYLERFVDAMVLLGLNRLHLHLTDDQGWRIDVPGWPRLREIGSVRAASQTTLDPTSTDDIPHGGCYTDDELRGLVAYAEARGVIVVPEIDMPGHMTAAIAAYPHLGNVDVSGPHQVSTRWGVHDTVLNLSDETIAFCRDVLEHVLSIFPAPWIHIGGD</sequence>